<feature type="domain" description="DUF7662" evidence="1">
    <location>
        <begin position="166"/>
        <end position="236"/>
    </location>
</feature>
<comment type="caution">
    <text evidence="2">The sequence shown here is derived from an EMBL/GenBank/DDBJ whole genome shotgun (WGS) entry which is preliminary data.</text>
</comment>
<sequence length="247" mass="27660">MGSHDAYGKRVLLLATDGEVEQNGAAVEVDLGVGHACRIDGAVGKEIAVEVESRTAKQVRGAILDLICHPYPKKFLVLLPVHMSNPEIAAKQVENILSRFLGRDLFRVLLLHGSGDNPQEEQDVRLVAEALAELGYRAQTGETPKVGSYETQRPRISSLFKGKYAPLQEYLLQLPRSMPEATLSFKEIEEILGFSLPKSARTYREWWSNQTDLSNRPQAKAWINAGFRVESIRLHADESWVRLIRLT</sequence>
<organism evidence="2 3">
    <name type="scientific">Litchfieldella qijiaojingensis</name>
    <dbReference type="NCBI Taxonomy" id="980347"/>
    <lineage>
        <taxon>Bacteria</taxon>
        <taxon>Pseudomonadati</taxon>
        <taxon>Pseudomonadota</taxon>
        <taxon>Gammaproteobacteria</taxon>
        <taxon>Oceanospirillales</taxon>
        <taxon>Halomonadaceae</taxon>
        <taxon>Litchfieldella</taxon>
    </lineage>
</organism>
<dbReference type="Pfam" id="PF24698">
    <property type="entry name" value="DUF7662"/>
    <property type="match status" value="1"/>
</dbReference>
<keyword evidence="3" id="KW-1185">Reference proteome</keyword>
<reference evidence="3" key="1">
    <citation type="journal article" date="2019" name="Int. J. Syst. Evol. Microbiol.">
        <title>The Global Catalogue of Microorganisms (GCM) 10K type strain sequencing project: providing services to taxonomists for standard genome sequencing and annotation.</title>
        <authorList>
            <consortium name="The Broad Institute Genomics Platform"/>
            <consortium name="The Broad Institute Genome Sequencing Center for Infectious Disease"/>
            <person name="Wu L."/>
            <person name="Ma J."/>
        </authorList>
    </citation>
    <scope>NUCLEOTIDE SEQUENCE [LARGE SCALE GENOMIC DNA]</scope>
    <source>
        <strain evidence="3">KCTC 22228</strain>
    </source>
</reference>
<dbReference type="RefSeq" id="WP_189469539.1">
    <property type="nucleotide sequence ID" value="NZ_BMXS01000011.1"/>
</dbReference>
<accession>A0ABQ2YUK3</accession>
<evidence type="ECO:0000313" key="2">
    <source>
        <dbReference type="EMBL" id="GGX95814.1"/>
    </source>
</evidence>
<evidence type="ECO:0000313" key="3">
    <source>
        <dbReference type="Proteomes" id="UP000653056"/>
    </source>
</evidence>
<protein>
    <recommendedName>
        <fullName evidence="1">DUF7662 domain-containing protein</fullName>
    </recommendedName>
</protein>
<proteinExistence type="predicted"/>
<name>A0ABQ2YUK3_9GAMM</name>
<dbReference type="Proteomes" id="UP000653056">
    <property type="component" value="Unassembled WGS sequence"/>
</dbReference>
<evidence type="ECO:0000259" key="1">
    <source>
        <dbReference type="Pfam" id="PF24698"/>
    </source>
</evidence>
<gene>
    <name evidence="2" type="ORF">GCM10007160_24300</name>
</gene>
<dbReference type="EMBL" id="BMXS01000011">
    <property type="protein sequence ID" value="GGX95814.1"/>
    <property type="molecule type" value="Genomic_DNA"/>
</dbReference>
<dbReference type="InterPro" id="IPR056079">
    <property type="entry name" value="DUF7662"/>
</dbReference>